<gene>
    <name evidence="2" type="ORF">F2P81_016104</name>
</gene>
<sequence length="87" mass="9955">MENQRGFRPGSVFSYQSVKPSDEQEQEQTRGSVSAIRHRFIRYSDKVQFWQLSSVDEPLNLKLHYSVPGPPCLWAIESVVIKSTIAS</sequence>
<accession>A0A6A4SGC8</accession>
<dbReference type="Proteomes" id="UP000438429">
    <property type="component" value="Unassembled WGS sequence"/>
</dbReference>
<organism evidence="2 3">
    <name type="scientific">Scophthalmus maximus</name>
    <name type="common">Turbot</name>
    <name type="synonym">Psetta maxima</name>
    <dbReference type="NCBI Taxonomy" id="52904"/>
    <lineage>
        <taxon>Eukaryota</taxon>
        <taxon>Metazoa</taxon>
        <taxon>Chordata</taxon>
        <taxon>Craniata</taxon>
        <taxon>Vertebrata</taxon>
        <taxon>Euteleostomi</taxon>
        <taxon>Actinopterygii</taxon>
        <taxon>Neopterygii</taxon>
        <taxon>Teleostei</taxon>
        <taxon>Neoteleostei</taxon>
        <taxon>Acanthomorphata</taxon>
        <taxon>Carangaria</taxon>
        <taxon>Pleuronectiformes</taxon>
        <taxon>Pleuronectoidei</taxon>
        <taxon>Scophthalmidae</taxon>
        <taxon>Scophthalmus</taxon>
    </lineage>
</organism>
<evidence type="ECO:0000256" key="1">
    <source>
        <dbReference type="SAM" id="MobiDB-lite"/>
    </source>
</evidence>
<evidence type="ECO:0000313" key="2">
    <source>
        <dbReference type="EMBL" id="KAF0031549.1"/>
    </source>
</evidence>
<comment type="caution">
    <text evidence="2">The sequence shown here is derived from an EMBL/GenBank/DDBJ whole genome shotgun (WGS) entry which is preliminary data.</text>
</comment>
<dbReference type="AlphaFoldDB" id="A0A6A4SGC8"/>
<name>A0A6A4SGC8_SCOMX</name>
<protein>
    <submittedName>
        <fullName evidence="2">Uncharacterized protein</fullName>
    </submittedName>
</protein>
<evidence type="ECO:0000313" key="3">
    <source>
        <dbReference type="Proteomes" id="UP000438429"/>
    </source>
</evidence>
<feature type="region of interest" description="Disordered" evidence="1">
    <location>
        <begin position="1"/>
        <end position="32"/>
    </location>
</feature>
<proteinExistence type="predicted"/>
<dbReference type="EMBL" id="VEVO01000014">
    <property type="protein sequence ID" value="KAF0031549.1"/>
    <property type="molecule type" value="Genomic_DNA"/>
</dbReference>
<reference evidence="2 3" key="1">
    <citation type="submission" date="2019-06" db="EMBL/GenBank/DDBJ databases">
        <title>Draft genomes of female and male turbot (Scophthalmus maximus).</title>
        <authorList>
            <person name="Xu H."/>
            <person name="Xu X.-W."/>
            <person name="Shao C."/>
            <person name="Chen S."/>
        </authorList>
    </citation>
    <scope>NUCLEOTIDE SEQUENCE [LARGE SCALE GENOMIC DNA]</scope>
    <source>
        <strain evidence="2">Ysfricsl-2016a</strain>
        <tissue evidence="2">Blood</tissue>
    </source>
</reference>